<protein>
    <submittedName>
        <fullName evidence="1">Uncharacterized protein</fullName>
    </submittedName>
</protein>
<dbReference type="EMBL" id="JACHIL010000002">
    <property type="protein sequence ID" value="MBB5091025.1"/>
    <property type="molecule type" value="Genomic_DNA"/>
</dbReference>
<comment type="caution">
    <text evidence="1">The sequence shown here is derived from an EMBL/GenBank/DDBJ whole genome shotgun (WGS) entry which is preliminary data.</text>
</comment>
<dbReference type="RefSeq" id="WP_170265225.1">
    <property type="nucleotide sequence ID" value="NZ_JACHIL010000002.1"/>
</dbReference>
<evidence type="ECO:0000313" key="2">
    <source>
        <dbReference type="Proteomes" id="UP000531231"/>
    </source>
</evidence>
<gene>
    <name evidence="1" type="ORF">HNQ68_001549</name>
</gene>
<sequence length="66" mass="7381">MVGTFATGAYFFIKHMPRVRRQEYQLSICRWFGNQKGNSGCFLSGEQNGGTQEAELKVAHIATQAI</sequence>
<keyword evidence="2" id="KW-1185">Reference proteome</keyword>
<dbReference type="Proteomes" id="UP000531231">
    <property type="component" value="Unassembled WGS sequence"/>
</dbReference>
<evidence type="ECO:0000313" key="1">
    <source>
        <dbReference type="EMBL" id="MBB5091025.1"/>
    </source>
</evidence>
<organism evidence="1 2">
    <name type="scientific">Pseudochrobactrum saccharolyticum</name>
    <dbReference type="NCBI Taxonomy" id="354352"/>
    <lineage>
        <taxon>Bacteria</taxon>
        <taxon>Pseudomonadati</taxon>
        <taxon>Pseudomonadota</taxon>
        <taxon>Alphaproteobacteria</taxon>
        <taxon>Hyphomicrobiales</taxon>
        <taxon>Brucellaceae</taxon>
        <taxon>Pseudochrobactrum</taxon>
    </lineage>
</organism>
<reference evidence="1 2" key="1">
    <citation type="submission" date="2020-08" db="EMBL/GenBank/DDBJ databases">
        <title>Genomic Encyclopedia of Type Strains, Phase IV (KMG-IV): sequencing the most valuable type-strain genomes for metagenomic binning, comparative biology and taxonomic classification.</title>
        <authorList>
            <person name="Goeker M."/>
        </authorList>
    </citation>
    <scope>NUCLEOTIDE SEQUENCE [LARGE SCALE GENOMIC DNA]</scope>
    <source>
        <strain evidence="1 2">DSM 25620</strain>
    </source>
</reference>
<accession>A0A7W8AIT0</accession>
<proteinExistence type="predicted"/>
<dbReference type="AlphaFoldDB" id="A0A7W8AIT0"/>
<name>A0A7W8AIT0_9HYPH</name>